<evidence type="ECO:0000313" key="4">
    <source>
        <dbReference type="EnsemblPlants" id="PNT63271"/>
    </source>
</evidence>
<dbReference type="EnsemblPlants" id="PNT63271">
    <property type="protein sequence ID" value="PNT63271"/>
    <property type="gene ID" value="BRADI_4g13595v3"/>
</dbReference>
<dbReference type="InterPro" id="IPR056423">
    <property type="entry name" value="BACK_BPM_SPOP"/>
</dbReference>
<dbReference type="Gramene" id="PNT63271">
    <property type="protein sequence ID" value="PNT63271"/>
    <property type="gene ID" value="BRADI_4g13595v3"/>
</dbReference>
<dbReference type="InterPro" id="IPR045005">
    <property type="entry name" value="BPM1-6"/>
</dbReference>
<dbReference type="GO" id="GO:0016567">
    <property type="term" value="P:protein ubiquitination"/>
    <property type="evidence" value="ECO:0007669"/>
    <property type="project" value="InterPro"/>
</dbReference>
<dbReference type="Gene3D" id="1.25.40.420">
    <property type="match status" value="1"/>
</dbReference>
<dbReference type="AlphaFoldDB" id="A0A2K2CML7"/>
<dbReference type="PANTHER" id="PTHR26379">
    <property type="entry name" value="BTB/POZ AND MATH DOMAIN-CONTAINING PROTEIN 1"/>
    <property type="match status" value="1"/>
</dbReference>
<dbReference type="EMBL" id="CM000883">
    <property type="protein sequence ID" value="PNT63271.1"/>
    <property type="molecule type" value="Genomic_DNA"/>
</dbReference>
<organism evidence="3">
    <name type="scientific">Brachypodium distachyon</name>
    <name type="common">Purple false brome</name>
    <name type="synonym">Trachynia distachya</name>
    <dbReference type="NCBI Taxonomy" id="15368"/>
    <lineage>
        <taxon>Eukaryota</taxon>
        <taxon>Viridiplantae</taxon>
        <taxon>Streptophyta</taxon>
        <taxon>Embryophyta</taxon>
        <taxon>Tracheophyta</taxon>
        <taxon>Spermatophyta</taxon>
        <taxon>Magnoliopsida</taxon>
        <taxon>Liliopsida</taxon>
        <taxon>Poales</taxon>
        <taxon>Poaceae</taxon>
        <taxon>BOP clade</taxon>
        <taxon>Pooideae</taxon>
        <taxon>Stipodae</taxon>
        <taxon>Brachypodieae</taxon>
        <taxon>Brachypodium</taxon>
    </lineage>
</organism>
<gene>
    <name evidence="3" type="ORF">BRADI_4g13595v3</name>
</gene>
<reference evidence="3" key="2">
    <citation type="submission" date="2017-06" db="EMBL/GenBank/DDBJ databases">
        <title>WGS assembly of Brachypodium distachyon.</title>
        <authorList>
            <consortium name="The International Brachypodium Initiative"/>
            <person name="Lucas S."/>
            <person name="Harmon-Smith M."/>
            <person name="Lail K."/>
            <person name="Tice H."/>
            <person name="Grimwood J."/>
            <person name="Bruce D."/>
            <person name="Barry K."/>
            <person name="Shu S."/>
            <person name="Lindquist E."/>
            <person name="Wang M."/>
            <person name="Pitluck S."/>
            <person name="Vogel J.P."/>
            <person name="Garvin D.F."/>
            <person name="Mockler T.C."/>
            <person name="Schmutz J."/>
            <person name="Rokhsar D."/>
            <person name="Bevan M.W."/>
        </authorList>
    </citation>
    <scope>NUCLEOTIDE SEQUENCE</scope>
    <source>
        <strain evidence="3">Bd21</strain>
    </source>
</reference>
<evidence type="ECO:0000256" key="1">
    <source>
        <dbReference type="ARBA" id="ARBA00010846"/>
    </source>
</evidence>
<dbReference type="Proteomes" id="UP000008810">
    <property type="component" value="Chromosome 4"/>
</dbReference>
<comment type="similarity">
    <text evidence="1">Belongs to the Tdpoz family.</text>
</comment>
<evidence type="ECO:0000259" key="2">
    <source>
        <dbReference type="Pfam" id="PF24570"/>
    </source>
</evidence>
<reference evidence="4" key="3">
    <citation type="submission" date="2018-08" db="UniProtKB">
        <authorList>
            <consortium name="EnsemblPlants"/>
        </authorList>
    </citation>
    <scope>IDENTIFICATION</scope>
    <source>
        <strain evidence="4">cv. Bd21</strain>
    </source>
</reference>
<dbReference type="Pfam" id="PF24570">
    <property type="entry name" value="BACK_BPM_SPOP"/>
    <property type="match status" value="1"/>
</dbReference>
<protein>
    <recommendedName>
        <fullName evidence="2">BPM/SPOP BACK domain-containing protein</fullName>
    </recommendedName>
</protein>
<reference evidence="3 4" key="1">
    <citation type="journal article" date="2010" name="Nature">
        <title>Genome sequencing and analysis of the model grass Brachypodium distachyon.</title>
        <authorList>
            <consortium name="International Brachypodium Initiative"/>
        </authorList>
    </citation>
    <scope>NUCLEOTIDE SEQUENCE [LARGE SCALE GENOMIC DNA]</scope>
    <source>
        <strain evidence="3 4">Bd21</strain>
    </source>
</reference>
<keyword evidence="5" id="KW-1185">Reference proteome</keyword>
<proteinExistence type="inferred from homology"/>
<dbReference type="PANTHER" id="PTHR26379:SF483">
    <property type="entry name" value="OS11G0619800 PROTEIN"/>
    <property type="match status" value="1"/>
</dbReference>
<dbReference type="STRING" id="15368.A0A2K2CML7"/>
<evidence type="ECO:0000313" key="5">
    <source>
        <dbReference type="Proteomes" id="UP000008810"/>
    </source>
</evidence>
<dbReference type="InParanoid" id="A0A2K2CML7"/>
<name>A0A2K2CML7_BRADI</name>
<feature type="domain" description="BPM/SPOP BACK" evidence="2">
    <location>
        <begin position="104"/>
        <end position="148"/>
    </location>
</feature>
<dbReference type="OrthoDB" id="682365at2759"/>
<accession>A0A2K2CML7</accession>
<sequence>MSKILFVANSGPYVAQLVNAKKDTQSAQQKRKEQKYSPWHQMPHELASSSPSHVAPDAGGHVHFFHDWLDHRLRGSLVAADRYELERLKLICEDKLCRHVSTTNHGCRGLKEACVDFLKFPRNFKAVVASEGFDHLKNICPSILEELVANLAL</sequence>
<evidence type="ECO:0000313" key="3">
    <source>
        <dbReference type="EMBL" id="PNT63271.1"/>
    </source>
</evidence>